<dbReference type="AlphaFoldDB" id="A0A6A6PI69"/>
<dbReference type="SMART" id="SM00906">
    <property type="entry name" value="Fungal_trans"/>
    <property type="match status" value="1"/>
</dbReference>
<feature type="region of interest" description="Disordered" evidence="7">
    <location>
        <begin position="1"/>
        <end position="22"/>
    </location>
</feature>
<evidence type="ECO:0000313" key="10">
    <source>
        <dbReference type="Proteomes" id="UP000799767"/>
    </source>
</evidence>
<evidence type="ECO:0000256" key="2">
    <source>
        <dbReference type="ARBA" id="ARBA00022833"/>
    </source>
</evidence>
<dbReference type="Pfam" id="PF00172">
    <property type="entry name" value="Zn_clus"/>
    <property type="match status" value="1"/>
</dbReference>
<dbReference type="EMBL" id="MU001641">
    <property type="protein sequence ID" value="KAF2479702.1"/>
    <property type="molecule type" value="Genomic_DNA"/>
</dbReference>
<dbReference type="PROSITE" id="PS00463">
    <property type="entry name" value="ZN2_CY6_FUNGAL_1"/>
    <property type="match status" value="1"/>
</dbReference>
<dbReference type="InterPro" id="IPR007219">
    <property type="entry name" value="XnlR_reg_dom"/>
</dbReference>
<dbReference type="PROSITE" id="PS50048">
    <property type="entry name" value="ZN2_CY6_FUNGAL_2"/>
    <property type="match status" value="1"/>
</dbReference>
<dbReference type="Gene3D" id="4.10.240.10">
    <property type="entry name" value="Zn(2)-C6 fungal-type DNA-binding domain"/>
    <property type="match status" value="1"/>
</dbReference>
<dbReference type="GO" id="GO:0008270">
    <property type="term" value="F:zinc ion binding"/>
    <property type="evidence" value="ECO:0007669"/>
    <property type="project" value="InterPro"/>
</dbReference>
<dbReference type="RefSeq" id="XP_033586272.1">
    <property type="nucleotide sequence ID" value="XM_033738395.1"/>
</dbReference>
<keyword evidence="4" id="KW-0238">DNA-binding</keyword>
<feature type="region of interest" description="Disordered" evidence="7">
    <location>
        <begin position="592"/>
        <end position="614"/>
    </location>
</feature>
<proteinExistence type="predicted"/>
<keyword evidence="2" id="KW-0862">Zinc</keyword>
<dbReference type="GO" id="GO:0000981">
    <property type="term" value="F:DNA-binding transcription factor activity, RNA polymerase II-specific"/>
    <property type="evidence" value="ECO:0007669"/>
    <property type="project" value="InterPro"/>
</dbReference>
<evidence type="ECO:0000256" key="5">
    <source>
        <dbReference type="ARBA" id="ARBA00023163"/>
    </source>
</evidence>
<evidence type="ECO:0000259" key="8">
    <source>
        <dbReference type="PROSITE" id="PS50048"/>
    </source>
</evidence>
<evidence type="ECO:0000256" key="6">
    <source>
        <dbReference type="ARBA" id="ARBA00023242"/>
    </source>
</evidence>
<evidence type="ECO:0000256" key="7">
    <source>
        <dbReference type="SAM" id="MobiDB-lite"/>
    </source>
</evidence>
<dbReference type="CDD" id="cd12148">
    <property type="entry name" value="fungal_TF_MHR"/>
    <property type="match status" value="1"/>
</dbReference>
<keyword evidence="3" id="KW-0805">Transcription regulation</keyword>
<accession>A0A6A6PI69</accession>
<dbReference type="CDD" id="cd00067">
    <property type="entry name" value="GAL4"/>
    <property type="match status" value="1"/>
</dbReference>
<dbReference type="InterPro" id="IPR036864">
    <property type="entry name" value="Zn2-C6_fun-type_DNA-bd_sf"/>
</dbReference>
<dbReference type="PANTHER" id="PTHR47171:SF1">
    <property type="entry name" value="ZN(II)2CYS6 TRANSCRIPTION FACTOR (EUROFUNG)"/>
    <property type="match status" value="1"/>
</dbReference>
<feature type="domain" description="Zn(2)-C6 fungal-type" evidence="8">
    <location>
        <begin position="24"/>
        <end position="58"/>
    </location>
</feature>
<protein>
    <submittedName>
        <fullName evidence="9">Fungal-specific transcription factor domain-containing protein</fullName>
    </submittedName>
</protein>
<dbReference type="PANTHER" id="PTHR47171">
    <property type="entry name" value="FARA-RELATED"/>
    <property type="match status" value="1"/>
</dbReference>
<dbReference type="OrthoDB" id="5121955at2759"/>
<dbReference type="SMART" id="SM00066">
    <property type="entry name" value="GAL4"/>
    <property type="match status" value="1"/>
</dbReference>
<dbReference type="GeneID" id="54479397"/>
<evidence type="ECO:0000313" key="9">
    <source>
        <dbReference type="EMBL" id="KAF2479702.1"/>
    </source>
</evidence>
<organism evidence="9 10">
    <name type="scientific">Neohortaea acidophila</name>
    <dbReference type="NCBI Taxonomy" id="245834"/>
    <lineage>
        <taxon>Eukaryota</taxon>
        <taxon>Fungi</taxon>
        <taxon>Dikarya</taxon>
        <taxon>Ascomycota</taxon>
        <taxon>Pezizomycotina</taxon>
        <taxon>Dothideomycetes</taxon>
        <taxon>Dothideomycetidae</taxon>
        <taxon>Mycosphaerellales</taxon>
        <taxon>Teratosphaeriaceae</taxon>
        <taxon>Neohortaea</taxon>
    </lineage>
</organism>
<dbReference type="Proteomes" id="UP000799767">
    <property type="component" value="Unassembled WGS sequence"/>
</dbReference>
<keyword evidence="6" id="KW-0539">Nucleus</keyword>
<keyword evidence="1" id="KW-0479">Metal-binding</keyword>
<dbReference type="InterPro" id="IPR001138">
    <property type="entry name" value="Zn2Cys6_DnaBD"/>
</dbReference>
<sequence>MASPAKVSQAKASSPHSRRRIGSACERCHRRRSKCDAWERGVPCTACTKSRLEDSCRLLSSKRTRGHNGRYILPPQEPTPPTDTITEQASEVIGRETAVARQDPSPRSVTEPNINDELVKLYGDGHHVLAPEQDLGGQGVATVTSLPTQAESRSRHVGEGWYATYVLHHSGPNSNPTGLPHLLHRASRTPTGERSQSAGAKTPPADLPPPYLIERLLEDYFLRFHVFCPILERVDFLNSVRDGTVSSTLLRCVLYVASIHCNPDTIYRLGFPNRVDAGDDLFGRASTAFHSDQDSDRLALLLSAYFLHYWFGKPSNHRDALWWLATAIRSAQCMGLHRNTNTGSLEDRRQRRRIWWCLYIRDRQVALSTGTPMIINDLDCDVSSLRVEDFPHDSLDTARYLILQAELNRTSSQMFFCHCSPSRLQLMQDYATYQNASESIQANLHDWCVKAQGWELWHQPHQLSYILRLCYLYYTINLQQRLKKACPVSHENQPIIAVIHEAADEISHVTEDALLQYSAEWFPMILVSTLLSAISVFAADSSNNKHNPEHRLSPLQLTLKLRPYLLALKQLEQVYVVAHWIRSLFMKLTSTASASRTTRPQPPGATTTQPGYGSVGTTFAGSSDTRSEGTILVSPPAVSYSHVVGVEELGGGGDVMASPYFPMNGDLDNLWTKLWMNVDIEDANAQFRMGGGW</sequence>
<evidence type="ECO:0000256" key="1">
    <source>
        <dbReference type="ARBA" id="ARBA00022723"/>
    </source>
</evidence>
<dbReference type="SUPFAM" id="SSF57701">
    <property type="entry name" value="Zn2/Cys6 DNA-binding domain"/>
    <property type="match status" value="1"/>
</dbReference>
<evidence type="ECO:0000256" key="4">
    <source>
        <dbReference type="ARBA" id="ARBA00023125"/>
    </source>
</evidence>
<keyword evidence="5" id="KW-0804">Transcription</keyword>
<feature type="compositionally biased region" description="Low complexity" evidence="7">
    <location>
        <begin position="592"/>
        <end position="611"/>
    </location>
</feature>
<dbReference type="Pfam" id="PF04082">
    <property type="entry name" value="Fungal_trans"/>
    <property type="match status" value="1"/>
</dbReference>
<dbReference type="GO" id="GO:0006351">
    <property type="term" value="P:DNA-templated transcription"/>
    <property type="evidence" value="ECO:0007669"/>
    <property type="project" value="InterPro"/>
</dbReference>
<keyword evidence="10" id="KW-1185">Reference proteome</keyword>
<evidence type="ECO:0000256" key="3">
    <source>
        <dbReference type="ARBA" id="ARBA00023015"/>
    </source>
</evidence>
<name>A0A6A6PI69_9PEZI</name>
<reference evidence="9" key="1">
    <citation type="journal article" date="2020" name="Stud. Mycol.">
        <title>101 Dothideomycetes genomes: a test case for predicting lifestyles and emergence of pathogens.</title>
        <authorList>
            <person name="Haridas S."/>
            <person name="Albert R."/>
            <person name="Binder M."/>
            <person name="Bloem J."/>
            <person name="Labutti K."/>
            <person name="Salamov A."/>
            <person name="Andreopoulos B."/>
            <person name="Baker S."/>
            <person name="Barry K."/>
            <person name="Bills G."/>
            <person name="Bluhm B."/>
            <person name="Cannon C."/>
            <person name="Castanera R."/>
            <person name="Culley D."/>
            <person name="Daum C."/>
            <person name="Ezra D."/>
            <person name="Gonzalez J."/>
            <person name="Henrissat B."/>
            <person name="Kuo A."/>
            <person name="Liang C."/>
            <person name="Lipzen A."/>
            <person name="Lutzoni F."/>
            <person name="Magnuson J."/>
            <person name="Mondo S."/>
            <person name="Nolan M."/>
            <person name="Ohm R."/>
            <person name="Pangilinan J."/>
            <person name="Park H.-J."/>
            <person name="Ramirez L."/>
            <person name="Alfaro M."/>
            <person name="Sun H."/>
            <person name="Tritt A."/>
            <person name="Yoshinaga Y."/>
            <person name="Zwiers L.-H."/>
            <person name="Turgeon B."/>
            <person name="Goodwin S."/>
            <person name="Spatafora J."/>
            <person name="Crous P."/>
            <person name="Grigoriev I."/>
        </authorList>
    </citation>
    <scope>NUCLEOTIDE SEQUENCE</scope>
    <source>
        <strain evidence="9">CBS 113389</strain>
    </source>
</reference>
<gene>
    <name evidence="9" type="ORF">BDY17DRAFT_44001</name>
</gene>
<dbReference type="InterPro" id="IPR052073">
    <property type="entry name" value="Amide_Lactam_Regulators"/>
</dbReference>
<dbReference type="GO" id="GO:0003677">
    <property type="term" value="F:DNA binding"/>
    <property type="evidence" value="ECO:0007669"/>
    <property type="project" value="UniProtKB-KW"/>
</dbReference>